<dbReference type="EMBL" id="JBIAQY010000004">
    <property type="protein sequence ID" value="MFF3568769.1"/>
    <property type="molecule type" value="Genomic_DNA"/>
</dbReference>
<evidence type="ECO:0000313" key="2">
    <source>
        <dbReference type="EMBL" id="MFF3568769.1"/>
    </source>
</evidence>
<name>A0ABW6RZ69_9NOCA</name>
<keyword evidence="1" id="KW-0472">Membrane</keyword>
<dbReference type="RefSeq" id="WP_387403685.1">
    <property type="nucleotide sequence ID" value="NZ_JBIAQY010000004.1"/>
</dbReference>
<protein>
    <submittedName>
        <fullName evidence="2">Uncharacterized protein</fullName>
    </submittedName>
</protein>
<feature type="transmembrane region" description="Helical" evidence="1">
    <location>
        <begin position="66"/>
        <end position="84"/>
    </location>
</feature>
<keyword evidence="1" id="KW-0812">Transmembrane</keyword>
<accession>A0ABW6RZ69</accession>
<dbReference type="Proteomes" id="UP001601992">
    <property type="component" value="Unassembled WGS sequence"/>
</dbReference>
<comment type="caution">
    <text evidence="2">The sequence shown here is derived from an EMBL/GenBank/DDBJ whole genome shotgun (WGS) entry which is preliminary data.</text>
</comment>
<keyword evidence="1" id="KW-1133">Transmembrane helix</keyword>
<feature type="transmembrane region" description="Helical" evidence="1">
    <location>
        <begin position="90"/>
        <end position="110"/>
    </location>
</feature>
<gene>
    <name evidence="2" type="ORF">ACFYXQ_13445</name>
</gene>
<reference evidence="2 3" key="1">
    <citation type="submission" date="2024-10" db="EMBL/GenBank/DDBJ databases">
        <title>The Natural Products Discovery Center: Release of the First 8490 Sequenced Strains for Exploring Actinobacteria Biosynthetic Diversity.</title>
        <authorList>
            <person name="Kalkreuter E."/>
            <person name="Kautsar S.A."/>
            <person name="Yang D."/>
            <person name="Bader C.D."/>
            <person name="Teijaro C.N."/>
            <person name="Fluegel L."/>
            <person name="Davis C.M."/>
            <person name="Simpson J.R."/>
            <person name="Lauterbach L."/>
            <person name="Steele A.D."/>
            <person name="Gui C."/>
            <person name="Meng S."/>
            <person name="Li G."/>
            <person name="Viehrig K."/>
            <person name="Ye F."/>
            <person name="Su P."/>
            <person name="Kiefer A.F."/>
            <person name="Nichols A."/>
            <person name="Cepeda A.J."/>
            <person name="Yan W."/>
            <person name="Fan B."/>
            <person name="Jiang Y."/>
            <person name="Adhikari A."/>
            <person name="Zheng C.-J."/>
            <person name="Schuster L."/>
            <person name="Cowan T.M."/>
            <person name="Smanski M.J."/>
            <person name="Chevrette M.G."/>
            <person name="De Carvalho L.P.S."/>
            <person name="Shen B."/>
        </authorList>
    </citation>
    <scope>NUCLEOTIDE SEQUENCE [LARGE SCALE GENOMIC DNA]</scope>
    <source>
        <strain evidence="2 3">NPDC002593</strain>
    </source>
</reference>
<feature type="transmembrane region" description="Helical" evidence="1">
    <location>
        <begin position="122"/>
        <end position="139"/>
    </location>
</feature>
<keyword evidence="3" id="KW-1185">Reference proteome</keyword>
<feature type="transmembrane region" description="Helical" evidence="1">
    <location>
        <begin position="39"/>
        <end position="59"/>
    </location>
</feature>
<sequence length="187" mass="18896">MRSSTDPTARLRGACVGTASGAVSIGAHALGGGPVSLTSASVVLLVAVCTLTGTVVATMRPGPARLLPMLAVGQAIGHVALAIAPEHCHGQLLTLPMLAAHALAVPVGALLIRGAEAALRRVYASVLRVLVALIATVVAPPSHSPASPAVPSIPLRRLLISSGIGRRGPPRDSFVETFHRPADFAVC</sequence>
<proteinExistence type="predicted"/>
<organism evidence="2 3">
    <name type="scientific">Nocardia jiangxiensis</name>
    <dbReference type="NCBI Taxonomy" id="282685"/>
    <lineage>
        <taxon>Bacteria</taxon>
        <taxon>Bacillati</taxon>
        <taxon>Actinomycetota</taxon>
        <taxon>Actinomycetes</taxon>
        <taxon>Mycobacteriales</taxon>
        <taxon>Nocardiaceae</taxon>
        <taxon>Nocardia</taxon>
    </lineage>
</organism>
<evidence type="ECO:0000256" key="1">
    <source>
        <dbReference type="SAM" id="Phobius"/>
    </source>
</evidence>
<evidence type="ECO:0000313" key="3">
    <source>
        <dbReference type="Proteomes" id="UP001601992"/>
    </source>
</evidence>